<reference evidence="2 3" key="1">
    <citation type="journal article" date="2016" name="Mol. Biol. Evol.">
        <title>Comparative Genomics of Early-Diverging Mushroom-Forming Fungi Provides Insights into the Origins of Lignocellulose Decay Capabilities.</title>
        <authorList>
            <person name="Nagy L.G."/>
            <person name="Riley R."/>
            <person name="Tritt A."/>
            <person name="Adam C."/>
            <person name="Daum C."/>
            <person name="Floudas D."/>
            <person name="Sun H."/>
            <person name="Yadav J.S."/>
            <person name="Pangilinan J."/>
            <person name="Larsson K.H."/>
            <person name="Matsuura K."/>
            <person name="Barry K."/>
            <person name="Labutti K."/>
            <person name="Kuo R."/>
            <person name="Ohm R.A."/>
            <person name="Bhattacharya S.S."/>
            <person name="Shirouzu T."/>
            <person name="Yoshinaga Y."/>
            <person name="Martin F.M."/>
            <person name="Grigoriev I.V."/>
            <person name="Hibbett D.S."/>
        </authorList>
    </citation>
    <scope>NUCLEOTIDE SEQUENCE [LARGE SCALE GENOMIC DNA]</scope>
    <source>
        <strain evidence="2 3">CBS 109695</strain>
    </source>
</reference>
<dbReference type="AlphaFoldDB" id="A0A166QQ36"/>
<dbReference type="STRING" id="436010.A0A166QQ36"/>
<sequence>MPAISTFPEEGHLHRHVDKLILPLSAATNNKIRTAIVCPPDIYGIGTGTGNNQSGLIPLYAELIGASPEAGAFVVGAGKNIKSFSHISDVVEIFLLLASEALRPDGGKADWGGDGFYFTSTSTVSFPELAEKFVAIAKEKRWLPPTTPTAIQHRSAEDMRPLINGLGAYMWGANSVSSADRVKKVFGWAGKAPSWQECLEEDMKAAFAVARSDSLKWLTDWQ</sequence>
<dbReference type="EMBL" id="KV417509">
    <property type="protein sequence ID" value="KZP27413.1"/>
    <property type="molecule type" value="Genomic_DNA"/>
</dbReference>
<proteinExistence type="predicted"/>
<dbReference type="InterPro" id="IPR036291">
    <property type="entry name" value="NAD(P)-bd_dom_sf"/>
</dbReference>
<name>A0A166QQ36_9AGAM</name>
<protein>
    <recommendedName>
        <fullName evidence="1">NAD-dependent epimerase/dehydratase domain-containing protein</fullName>
    </recommendedName>
</protein>
<accession>A0A166QQ36</accession>
<organism evidence="2 3">
    <name type="scientific">Athelia psychrophila</name>
    <dbReference type="NCBI Taxonomy" id="1759441"/>
    <lineage>
        <taxon>Eukaryota</taxon>
        <taxon>Fungi</taxon>
        <taxon>Dikarya</taxon>
        <taxon>Basidiomycota</taxon>
        <taxon>Agaricomycotina</taxon>
        <taxon>Agaricomycetes</taxon>
        <taxon>Agaricomycetidae</taxon>
        <taxon>Atheliales</taxon>
        <taxon>Atheliaceae</taxon>
        <taxon>Athelia</taxon>
    </lineage>
</organism>
<evidence type="ECO:0000313" key="3">
    <source>
        <dbReference type="Proteomes" id="UP000076532"/>
    </source>
</evidence>
<evidence type="ECO:0000313" key="2">
    <source>
        <dbReference type="EMBL" id="KZP27413.1"/>
    </source>
</evidence>
<dbReference type="InterPro" id="IPR001509">
    <property type="entry name" value="Epimerase_deHydtase"/>
</dbReference>
<feature type="domain" description="NAD-dependent epimerase/dehydratase" evidence="1">
    <location>
        <begin position="26"/>
        <end position="100"/>
    </location>
</feature>
<gene>
    <name evidence="2" type="ORF">FIBSPDRAFT_853607</name>
</gene>
<dbReference type="SUPFAM" id="SSF51735">
    <property type="entry name" value="NAD(P)-binding Rossmann-fold domains"/>
    <property type="match status" value="1"/>
</dbReference>
<dbReference type="Pfam" id="PF01370">
    <property type="entry name" value="Epimerase"/>
    <property type="match status" value="1"/>
</dbReference>
<dbReference type="Gene3D" id="3.40.50.720">
    <property type="entry name" value="NAD(P)-binding Rossmann-like Domain"/>
    <property type="match status" value="1"/>
</dbReference>
<keyword evidence="3" id="KW-1185">Reference proteome</keyword>
<evidence type="ECO:0000259" key="1">
    <source>
        <dbReference type="Pfam" id="PF01370"/>
    </source>
</evidence>
<dbReference type="Proteomes" id="UP000076532">
    <property type="component" value="Unassembled WGS sequence"/>
</dbReference>
<dbReference type="OrthoDB" id="2130169at2759"/>